<keyword evidence="3" id="KW-1185">Reference proteome</keyword>
<dbReference type="PROSITE" id="PS51257">
    <property type="entry name" value="PROKAR_LIPOPROTEIN"/>
    <property type="match status" value="1"/>
</dbReference>
<evidence type="ECO:0000256" key="1">
    <source>
        <dbReference type="SAM" id="SignalP"/>
    </source>
</evidence>
<name>A0A0C2GPJ8_9BILA</name>
<feature type="signal peptide" evidence="1">
    <location>
        <begin position="1"/>
        <end position="19"/>
    </location>
</feature>
<sequence>MKSVLVCLILLAFISCVSSQCCYGGGYYGGYGGYGYSPYYGYYSPWRGAIGAHLINTRPVPA</sequence>
<dbReference type="AlphaFoldDB" id="A0A0C2GPJ8"/>
<dbReference type="EMBL" id="KN730486">
    <property type="protein sequence ID" value="KIH60979.1"/>
    <property type="molecule type" value="Genomic_DNA"/>
</dbReference>
<feature type="chain" id="PRO_5002149254" evidence="1">
    <location>
        <begin position="20"/>
        <end position="62"/>
    </location>
</feature>
<reference evidence="2 3" key="1">
    <citation type="submission" date="2013-12" db="EMBL/GenBank/DDBJ databases">
        <title>Draft genome of the parsitic nematode Ancylostoma duodenale.</title>
        <authorList>
            <person name="Mitreva M."/>
        </authorList>
    </citation>
    <scope>NUCLEOTIDE SEQUENCE [LARGE SCALE GENOMIC DNA]</scope>
    <source>
        <strain evidence="2 3">Zhejiang</strain>
    </source>
</reference>
<organism evidence="2 3">
    <name type="scientific">Ancylostoma duodenale</name>
    <dbReference type="NCBI Taxonomy" id="51022"/>
    <lineage>
        <taxon>Eukaryota</taxon>
        <taxon>Metazoa</taxon>
        <taxon>Ecdysozoa</taxon>
        <taxon>Nematoda</taxon>
        <taxon>Chromadorea</taxon>
        <taxon>Rhabditida</taxon>
        <taxon>Rhabditina</taxon>
        <taxon>Rhabditomorpha</taxon>
        <taxon>Strongyloidea</taxon>
        <taxon>Ancylostomatidae</taxon>
        <taxon>Ancylostomatinae</taxon>
        <taxon>Ancylostoma</taxon>
    </lineage>
</organism>
<evidence type="ECO:0000313" key="2">
    <source>
        <dbReference type="EMBL" id="KIH60979.1"/>
    </source>
</evidence>
<proteinExistence type="predicted"/>
<accession>A0A0C2GPJ8</accession>
<gene>
    <name evidence="2" type="ORF">ANCDUO_08758</name>
</gene>
<dbReference type="Proteomes" id="UP000054047">
    <property type="component" value="Unassembled WGS sequence"/>
</dbReference>
<evidence type="ECO:0000313" key="3">
    <source>
        <dbReference type="Proteomes" id="UP000054047"/>
    </source>
</evidence>
<keyword evidence="1" id="KW-0732">Signal</keyword>
<protein>
    <submittedName>
        <fullName evidence="2">Uncharacterized protein</fullName>
    </submittedName>
</protein>